<reference evidence="6" key="1">
    <citation type="journal article" date="1997" name="Nucleic Acids Res.">
        <title>tRNAscan-SE: a program for improved detection of transfer RNA genes in genomic sequence.</title>
        <authorList>
            <person name="Lowe T.M."/>
            <person name="Eddy S.R."/>
        </authorList>
    </citation>
    <scope>NUCLEOTIDE SEQUENCE [LARGE SCALE GENOMIC DNA]</scope>
</reference>
<dbReference type="InterPro" id="IPR009668">
    <property type="entry name" value="RNA_pol-assoc_fac_A49-like"/>
</dbReference>
<organism evidence="6 7">
    <name type="scientific">Drosophila arizonae</name>
    <name type="common">Fruit fly</name>
    <dbReference type="NCBI Taxonomy" id="7263"/>
    <lineage>
        <taxon>Eukaryota</taxon>
        <taxon>Metazoa</taxon>
        <taxon>Ecdysozoa</taxon>
        <taxon>Arthropoda</taxon>
        <taxon>Hexapoda</taxon>
        <taxon>Insecta</taxon>
        <taxon>Pterygota</taxon>
        <taxon>Neoptera</taxon>
        <taxon>Endopterygota</taxon>
        <taxon>Diptera</taxon>
        <taxon>Brachycera</taxon>
        <taxon>Muscomorpha</taxon>
        <taxon>Ephydroidea</taxon>
        <taxon>Drosophilidae</taxon>
        <taxon>Drosophila</taxon>
    </lineage>
</organism>
<evidence type="ECO:0000313" key="7">
    <source>
        <dbReference type="RefSeq" id="XP_017872445.1"/>
    </source>
</evidence>
<dbReference type="Proteomes" id="UP000694904">
    <property type="component" value="Chromosome 2"/>
</dbReference>
<accession>A0ABM1PZ09</accession>
<reference evidence="6" key="2">
    <citation type="journal article" date="2016" name="G3 (Bethesda)">
        <title>Genome Evolution in Three Species of Cactophilic Drosophila.</title>
        <authorList>
            <person name="Sanchez-Flores A."/>
            <person name="Penazola F."/>
            <person name="Carpinteyro-Ponce J."/>
            <person name="Nazario-Yepiz N."/>
            <person name="Abreu-Goodger C."/>
            <person name="Machado C.A."/>
            <person name="Markow T.A."/>
        </authorList>
    </citation>
    <scope>NUCLEOTIDE SEQUENCE [LARGE SCALE GENOMIC DNA]</scope>
</reference>
<dbReference type="Pfam" id="PF06870">
    <property type="entry name" value="RNA_pol_I_A49"/>
    <property type="match status" value="1"/>
</dbReference>
<sequence>MDEKTLIENVYTHKQDAYSPIMLNFQNGSLSGGSNFSLIESKNKRNPRKRALVMAGVNTYVGDLQDNEEFDTYICVRNKSTNTATIVPVQQSLLSNHIYEKMERQENRPMLSKEHATKKLLKEFGGRKASRYVANHEQMMVNVDVMRKDLDETVQSSVAKGGEDEEDNTLPEVDINNAEYLATIVPKFDKAATKINEIYDVEDVVPQALLDRLDEEAKSVYSTPLESLPIESDYLRECIMRIQNKEITTKQDFLHIKLIIYMDALQSLIALRKRQMKTVELSKISEKVENDIRHRFADPNVAKSCTRTTFSTEKALTHFIVLALLISDKHEVDVNTLSRILRTSKERIITYAHIVNARPKARSDMLSLRLPSTVPALTASRRFQRKK</sequence>
<evidence type="ECO:0000256" key="2">
    <source>
        <dbReference type="ARBA" id="ARBA00009430"/>
    </source>
</evidence>
<reference evidence="7" key="3">
    <citation type="submission" date="2025-08" db="UniProtKB">
        <authorList>
            <consortium name="RefSeq"/>
        </authorList>
    </citation>
    <scope>IDENTIFICATION</scope>
    <source>
        <tissue evidence="7">Whole organism</tissue>
    </source>
</reference>
<keyword evidence="6" id="KW-1185">Reference proteome</keyword>
<evidence type="ECO:0000256" key="4">
    <source>
        <dbReference type="ARBA" id="ARBA00023163"/>
    </source>
</evidence>
<dbReference type="RefSeq" id="XP_017872445.1">
    <property type="nucleotide sequence ID" value="XM_018016956.1"/>
</dbReference>
<evidence type="ECO:0000256" key="5">
    <source>
        <dbReference type="ARBA" id="ARBA00023242"/>
    </source>
</evidence>
<evidence type="ECO:0000256" key="1">
    <source>
        <dbReference type="ARBA" id="ARBA00004604"/>
    </source>
</evidence>
<dbReference type="GeneID" id="108620083"/>
<dbReference type="PANTHER" id="PTHR14440">
    <property type="entry name" value="DNA-DIRECTED RNA POLYMERASE I SUBUNIT RPA49"/>
    <property type="match status" value="1"/>
</dbReference>
<keyword evidence="5" id="KW-0539">Nucleus</keyword>
<comment type="subcellular location">
    <subcellularLocation>
        <location evidence="1">Nucleus</location>
        <location evidence="1">Nucleolus</location>
    </subcellularLocation>
</comment>
<comment type="similarity">
    <text evidence="2">Belongs to the eukaryotic RPA49/POLR1E RNA polymerase subunit family.</text>
</comment>
<gene>
    <name evidence="7" type="primary">LOC108620083</name>
</gene>
<protein>
    <submittedName>
        <fullName evidence="7">Uncharacterized protein LOC108620083</fullName>
    </submittedName>
</protein>
<keyword evidence="4" id="KW-0804">Transcription</keyword>
<evidence type="ECO:0000313" key="6">
    <source>
        <dbReference type="Proteomes" id="UP000694904"/>
    </source>
</evidence>
<keyword evidence="3" id="KW-0240">DNA-directed RNA polymerase</keyword>
<name>A0ABM1PZ09_DROAR</name>
<evidence type="ECO:0000256" key="3">
    <source>
        <dbReference type="ARBA" id="ARBA00022478"/>
    </source>
</evidence>
<proteinExistence type="inferred from homology"/>